<keyword evidence="2" id="KW-1185">Reference proteome</keyword>
<evidence type="ECO:0000313" key="2">
    <source>
        <dbReference type="Proteomes" id="UP000692954"/>
    </source>
</evidence>
<gene>
    <name evidence="1" type="ORF">PSON_ATCC_30995.1.T3350011</name>
</gene>
<evidence type="ECO:0000313" key="1">
    <source>
        <dbReference type="EMBL" id="CAD8130831.1"/>
    </source>
</evidence>
<proteinExistence type="predicted"/>
<organism evidence="1 2">
    <name type="scientific">Paramecium sonneborni</name>
    <dbReference type="NCBI Taxonomy" id="65129"/>
    <lineage>
        <taxon>Eukaryota</taxon>
        <taxon>Sar</taxon>
        <taxon>Alveolata</taxon>
        <taxon>Ciliophora</taxon>
        <taxon>Intramacronucleata</taxon>
        <taxon>Oligohymenophorea</taxon>
        <taxon>Peniculida</taxon>
        <taxon>Parameciidae</taxon>
        <taxon>Paramecium</taxon>
    </lineage>
</organism>
<reference evidence="1" key="1">
    <citation type="submission" date="2021-01" db="EMBL/GenBank/DDBJ databases">
        <authorList>
            <consortium name="Genoscope - CEA"/>
            <person name="William W."/>
        </authorList>
    </citation>
    <scope>NUCLEOTIDE SEQUENCE</scope>
</reference>
<dbReference type="Proteomes" id="UP000692954">
    <property type="component" value="Unassembled WGS sequence"/>
</dbReference>
<comment type="caution">
    <text evidence="1">The sequence shown here is derived from an EMBL/GenBank/DDBJ whole genome shotgun (WGS) entry which is preliminary data.</text>
</comment>
<dbReference type="AlphaFoldDB" id="A0A8S1RPZ2"/>
<dbReference type="EMBL" id="CAJJDN010000335">
    <property type="protein sequence ID" value="CAD8130831.1"/>
    <property type="molecule type" value="Genomic_DNA"/>
</dbReference>
<protein>
    <submittedName>
        <fullName evidence="1">Uncharacterized protein</fullName>
    </submittedName>
</protein>
<sequence>MCRWKNIEHYNIQGEELLIYDIHNLSIPDLNLEQQILKLILKLASFQVCICAKINKKQNLTTQANYQTDELKQLVLERQNNSNRLLFPNQFQKCQVNQEYTNQVKIYTGKSTKLWITYNFDLSSQVYYNFSSVVISKIFFRMIYSQKKILYLGILYSQANKVALSVQTFKECIIEGNSNQKVFIPFFFN</sequence>
<accession>A0A8S1RPZ2</accession>
<name>A0A8S1RPZ2_9CILI</name>